<dbReference type="eggNOG" id="ENOG502SD80">
    <property type="taxonomic scope" value="Eukaryota"/>
</dbReference>
<evidence type="ECO:0000256" key="1">
    <source>
        <dbReference type="SAM" id="MobiDB-lite"/>
    </source>
</evidence>
<feature type="region of interest" description="Disordered" evidence="1">
    <location>
        <begin position="63"/>
        <end position="331"/>
    </location>
</feature>
<dbReference type="OrthoDB" id="5842993at2759"/>
<organism evidence="3">
    <name type="scientific">Caenorhabditis brenneri</name>
    <name type="common">Nematode worm</name>
    <dbReference type="NCBI Taxonomy" id="135651"/>
    <lineage>
        <taxon>Eukaryota</taxon>
        <taxon>Metazoa</taxon>
        <taxon>Ecdysozoa</taxon>
        <taxon>Nematoda</taxon>
        <taxon>Chromadorea</taxon>
        <taxon>Rhabditida</taxon>
        <taxon>Rhabditina</taxon>
        <taxon>Rhabditomorpha</taxon>
        <taxon>Rhabditoidea</taxon>
        <taxon>Rhabditidae</taxon>
        <taxon>Peloderinae</taxon>
        <taxon>Caenorhabditis</taxon>
    </lineage>
</organism>
<feature type="compositionally biased region" description="Low complexity" evidence="1">
    <location>
        <begin position="293"/>
        <end position="312"/>
    </location>
</feature>
<dbReference type="FunCoup" id="G0MFN7">
    <property type="interactions" value="1944"/>
</dbReference>
<gene>
    <name evidence="2" type="ORF">CAEBREN_20062</name>
</gene>
<feature type="compositionally biased region" description="Polar residues" evidence="1">
    <location>
        <begin position="222"/>
        <end position="242"/>
    </location>
</feature>
<dbReference type="Proteomes" id="UP000008068">
    <property type="component" value="Unassembled WGS sequence"/>
</dbReference>
<dbReference type="EMBL" id="GL379792">
    <property type="protein sequence ID" value="EGT54189.1"/>
    <property type="molecule type" value="Genomic_DNA"/>
</dbReference>
<feature type="compositionally biased region" description="Basic and acidic residues" evidence="1">
    <location>
        <begin position="525"/>
        <end position="538"/>
    </location>
</feature>
<dbReference type="OMA" id="RVCANTF"/>
<name>G0MFN7_CAEBE</name>
<dbReference type="PANTHER" id="PTHR21720:SF1">
    <property type="entry name" value="DUF5523 DOMAIN-CONTAINING PROTEIN-RELATED"/>
    <property type="match status" value="1"/>
</dbReference>
<dbReference type="STRING" id="135651.G0MFN7"/>
<dbReference type="AlphaFoldDB" id="G0MFN7"/>
<dbReference type="InParanoid" id="G0MFN7"/>
<accession>G0MFN7</accession>
<dbReference type="HOGENOM" id="CLU_447773_0_0_1"/>
<feature type="compositionally biased region" description="Basic residues" evidence="1">
    <location>
        <begin position="204"/>
        <end position="216"/>
    </location>
</feature>
<feature type="region of interest" description="Disordered" evidence="1">
    <location>
        <begin position="373"/>
        <end position="399"/>
    </location>
</feature>
<keyword evidence="3" id="KW-1185">Reference proteome</keyword>
<feature type="compositionally biased region" description="Low complexity" evidence="1">
    <location>
        <begin position="594"/>
        <end position="633"/>
    </location>
</feature>
<evidence type="ECO:0000313" key="3">
    <source>
        <dbReference type="Proteomes" id="UP000008068"/>
    </source>
</evidence>
<protein>
    <submittedName>
        <fullName evidence="2">Uncharacterized protein</fullName>
    </submittedName>
</protein>
<feature type="region of interest" description="Disordered" evidence="1">
    <location>
        <begin position="557"/>
        <end position="633"/>
    </location>
</feature>
<proteinExistence type="predicted"/>
<dbReference type="PANTHER" id="PTHR21720">
    <property type="entry name" value="DUF5523 DOMAIN-CONTAINING PROTEIN-RELATED-RELATED"/>
    <property type="match status" value="1"/>
</dbReference>
<feature type="compositionally biased region" description="Basic and acidic residues" evidence="1">
    <location>
        <begin position="379"/>
        <end position="389"/>
    </location>
</feature>
<feature type="compositionally biased region" description="Basic and acidic residues" evidence="1">
    <location>
        <begin position="63"/>
        <end position="87"/>
    </location>
</feature>
<evidence type="ECO:0000313" key="2">
    <source>
        <dbReference type="EMBL" id="EGT54189.1"/>
    </source>
</evidence>
<feature type="region of interest" description="Disordered" evidence="1">
    <location>
        <begin position="512"/>
        <end position="538"/>
    </location>
</feature>
<reference evidence="3" key="1">
    <citation type="submission" date="2011-07" db="EMBL/GenBank/DDBJ databases">
        <authorList>
            <consortium name="Caenorhabditis brenneri Sequencing and Analysis Consortium"/>
            <person name="Wilson R.K."/>
        </authorList>
    </citation>
    <scope>NUCLEOTIDE SEQUENCE [LARGE SCALE GENOMIC DNA]</scope>
    <source>
        <strain evidence="3">PB2801</strain>
    </source>
</reference>
<feature type="compositionally biased region" description="Basic and acidic residues" evidence="1">
    <location>
        <begin position="120"/>
        <end position="192"/>
    </location>
</feature>
<feature type="region of interest" description="Disordered" evidence="1">
    <location>
        <begin position="1"/>
        <end position="38"/>
    </location>
</feature>
<sequence>MKGVAPIIDSKRSTRKNNRLPPILTPKFPSERPLKKRPSRENIILDNLIEAPPMFQSERVIVNEEKDDNSLEGEKGEILEEDVRTVDEMLPDEPIIEQCKEAPENAHASPSDQPTFDFAQKVKAEKPEKVEKPPEKPSAFGERKPDKPSSRDKNSGRSEDRRKKKTKEAVSSDDKRSTDEKKKNDLPAKKPSAENPNSEDNRRSARRSKRHHKKIKQPVGKQGQQGTPAPQGNTPSIYQQPVLSAAPKTDQSLKIAVNERSIEGDKPPKKAKIQQTPKKEDAYFVQMQQTPQKPAVAKSPAPTSATAPQQAPSRSVQLPKDGNNNREKSKFRQTVHKFTKFWSRKSDCVANPSPETLSKCYVRAEYGVLPSDYQPDLKNMPEDLKKSTPSEKAYPPQPSAPTVFVNGRPFWLIRDRTEIPKVRIQLHRPLKQMYQGNPTSILPQWRRTEPFFDPRTDPLCRMMQIDQVMGVEGDKTKELNRVCANTFHATIMFETDKLAWDEKLKKLGLTKPGEQKKNTQKRMGKKEMCPKSSIEESNKMKKPLKIDAPTKLMNYNRKSRPKLNEKTCSFGPPRHFNSVNFEPGKLGRLLRKQSSPAPSVTPVKSSSSTSITPIPSSTSVSSSVSSTAEGKKT</sequence>